<dbReference type="GO" id="GO:0005737">
    <property type="term" value="C:cytoplasm"/>
    <property type="evidence" value="ECO:0007669"/>
    <property type="project" value="UniProtKB-SubCell"/>
</dbReference>
<keyword evidence="10" id="KW-1185">Reference proteome</keyword>
<reference evidence="9 10" key="1">
    <citation type="journal article" date="2018" name="Int. J. Syst. Evol. Microbiol.">
        <title>Methylomusa anaerophila gen. nov., sp. nov., an anaerobic methanol-utilizing bacterium isolated from a microbial fuel cell.</title>
        <authorList>
            <person name="Amano N."/>
            <person name="Yamamuro A."/>
            <person name="Miyahara M."/>
            <person name="Kouzuma A."/>
            <person name="Abe T."/>
            <person name="Watanabe K."/>
        </authorList>
    </citation>
    <scope>NUCLEOTIDE SEQUENCE [LARGE SCALE GENOMIC DNA]</scope>
    <source>
        <strain evidence="9 10">MMFC1</strain>
    </source>
</reference>
<evidence type="ECO:0000313" key="10">
    <source>
        <dbReference type="Proteomes" id="UP000276437"/>
    </source>
</evidence>
<dbReference type="Gene3D" id="1.20.58.220">
    <property type="entry name" value="Phosphate transport system protein phou homolog 2, domain 2"/>
    <property type="match status" value="1"/>
</dbReference>
<dbReference type="PANTHER" id="PTHR42930:SF3">
    <property type="entry name" value="PHOSPHATE-SPECIFIC TRANSPORT SYSTEM ACCESSORY PROTEIN PHOU"/>
    <property type="match status" value="1"/>
</dbReference>
<name>A0A348ANM5_9FIRM</name>
<keyword evidence="5 7" id="KW-0963">Cytoplasm</keyword>
<evidence type="ECO:0000256" key="3">
    <source>
        <dbReference type="ARBA" id="ARBA00011738"/>
    </source>
</evidence>
<keyword evidence="4 7" id="KW-0813">Transport</keyword>
<dbReference type="InterPro" id="IPR028366">
    <property type="entry name" value="PhoU"/>
</dbReference>
<dbReference type="PIRSF" id="PIRSF003107">
    <property type="entry name" value="PhoU"/>
    <property type="match status" value="1"/>
</dbReference>
<dbReference type="Pfam" id="PF01895">
    <property type="entry name" value="PhoU"/>
    <property type="match status" value="2"/>
</dbReference>
<comment type="function">
    <text evidence="7">Plays a role in the regulation of phosphate uptake.</text>
</comment>
<organism evidence="9 10">
    <name type="scientific">Methylomusa anaerophila</name>
    <dbReference type="NCBI Taxonomy" id="1930071"/>
    <lineage>
        <taxon>Bacteria</taxon>
        <taxon>Bacillati</taxon>
        <taxon>Bacillota</taxon>
        <taxon>Negativicutes</taxon>
        <taxon>Selenomonadales</taxon>
        <taxon>Sporomusaceae</taxon>
        <taxon>Methylomusa</taxon>
    </lineage>
</organism>
<dbReference type="EMBL" id="AP018449">
    <property type="protein sequence ID" value="BBB92673.1"/>
    <property type="molecule type" value="Genomic_DNA"/>
</dbReference>
<dbReference type="SUPFAM" id="SSF109755">
    <property type="entry name" value="PhoU-like"/>
    <property type="match status" value="1"/>
</dbReference>
<dbReference type="FunFam" id="1.20.58.220:FF:000004">
    <property type="entry name" value="Phosphate-specific transport system accessory protein PhoU"/>
    <property type="match status" value="1"/>
</dbReference>
<feature type="domain" description="PhoU" evidence="8">
    <location>
        <begin position="125"/>
        <end position="208"/>
    </location>
</feature>
<comment type="subunit">
    <text evidence="3 7">Homodimer.</text>
</comment>
<comment type="subcellular location">
    <subcellularLocation>
        <location evidence="1 7">Cytoplasm</location>
    </subcellularLocation>
</comment>
<protein>
    <recommendedName>
        <fullName evidence="7">Phosphate-specific transport system accessory protein PhoU</fullName>
    </recommendedName>
</protein>
<dbReference type="Proteomes" id="UP000276437">
    <property type="component" value="Chromosome"/>
</dbReference>
<evidence type="ECO:0000256" key="4">
    <source>
        <dbReference type="ARBA" id="ARBA00022448"/>
    </source>
</evidence>
<dbReference type="GO" id="GO:0045936">
    <property type="term" value="P:negative regulation of phosphate metabolic process"/>
    <property type="evidence" value="ECO:0007669"/>
    <property type="project" value="InterPro"/>
</dbReference>
<evidence type="ECO:0000256" key="2">
    <source>
        <dbReference type="ARBA" id="ARBA00008107"/>
    </source>
</evidence>
<comment type="similarity">
    <text evidence="2 7">Belongs to the PhoU family.</text>
</comment>
<evidence type="ECO:0000256" key="1">
    <source>
        <dbReference type="ARBA" id="ARBA00004496"/>
    </source>
</evidence>
<evidence type="ECO:0000313" key="9">
    <source>
        <dbReference type="EMBL" id="BBB92673.1"/>
    </source>
</evidence>
<sequence length="222" mass="24796">MRANYLQELSNIKRLVLDMGEKTTAAVLSAVESFTTNNADAALRSRQLEKEVDVMFTDIDEQCIKTIATQQPAATDLRFLISSIKIASEIERVADYANNIAKIVQKKFPKMERNAVESFSPQIAALGHLALQMLSDAIKAYDTNDANLASQVRERDAAVNQLNKTLLKDLLAAAVANPNLQEAVVEYHVAIRYIERVADRSTNIAEWVFYIATGYRMKDKKA</sequence>
<dbReference type="KEGG" id="mana:MAMMFC1_03368"/>
<keyword evidence="6 7" id="KW-0592">Phosphate transport</keyword>
<evidence type="ECO:0000256" key="6">
    <source>
        <dbReference type="ARBA" id="ARBA00022592"/>
    </source>
</evidence>
<feature type="domain" description="PhoU" evidence="8">
    <location>
        <begin position="17"/>
        <end position="104"/>
    </location>
</feature>
<evidence type="ECO:0000256" key="5">
    <source>
        <dbReference type="ARBA" id="ARBA00022490"/>
    </source>
</evidence>
<dbReference type="GO" id="GO:0030643">
    <property type="term" value="P:intracellular phosphate ion homeostasis"/>
    <property type="evidence" value="ECO:0007669"/>
    <property type="project" value="InterPro"/>
</dbReference>
<dbReference type="NCBIfam" id="TIGR02135">
    <property type="entry name" value="phoU_full"/>
    <property type="match status" value="1"/>
</dbReference>
<gene>
    <name evidence="9" type="primary">phoU_2</name>
    <name evidence="9" type="ORF">MAMMFC1_03368</name>
</gene>
<dbReference type="InterPro" id="IPR038078">
    <property type="entry name" value="PhoU-like_sf"/>
</dbReference>
<dbReference type="GO" id="GO:0006817">
    <property type="term" value="P:phosphate ion transport"/>
    <property type="evidence" value="ECO:0007669"/>
    <property type="project" value="UniProtKB-KW"/>
</dbReference>
<evidence type="ECO:0000256" key="7">
    <source>
        <dbReference type="PIRNR" id="PIRNR003107"/>
    </source>
</evidence>
<dbReference type="PANTHER" id="PTHR42930">
    <property type="entry name" value="PHOSPHATE-SPECIFIC TRANSPORT SYSTEM ACCESSORY PROTEIN PHOU"/>
    <property type="match status" value="1"/>
</dbReference>
<proteinExistence type="inferred from homology"/>
<dbReference type="InterPro" id="IPR026022">
    <property type="entry name" value="PhoU_dom"/>
</dbReference>
<evidence type="ECO:0000259" key="8">
    <source>
        <dbReference type="Pfam" id="PF01895"/>
    </source>
</evidence>
<accession>A0A348ANM5</accession>
<dbReference type="AlphaFoldDB" id="A0A348ANM5"/>